<feature type="domain" description="Tyrosine specific protein phosphatases" evidence="1">
    <location>
        <begin position="63"/>
        <end position="132"/>
    </location>
</feature>
<dbReference type="OrthoDB" id="2081133at2"/>
<dbReference type="Proteomes" id="UP000316626">
    <property type="component" value="Unassembled WGS sequence"/>
</dbReference>
<dbReference type="PROSITE" id="PS50056">
    <property type="entry name" value="TYR_PHOSPHATASE_2"/>
    <property type="match status" value="1"/>
</dbReference>
<name>A0A544TNI2_9BACI</name>
<dbReference type="SMART" id="SM00195">
    <property type="entry name" value="DSPc"/>
    <property type="match status" value="1"/>
</dbReference>
<accession>A0A544TNI2</accession>
<dbReference type="PANTHER" id="PTHR47216">
    <property type="match status" value="1"/>
</dbReference>
<dbReference type="InterPro" id="IPR000340">
    <property type="entry name" value="Dual-sp_phosphatase_cat-dom"/>
</dbReference>
<keyword evidence="3" id="KW-1185">Reference proteome</keyword>
<organism evidence="2 3">
    <name type="scientific">Psychrobacillus vulpis</name>
    <dbReference type="NCBI Taxonomy" id="2325572"/>
    <lineage>
        <taxon>Bacteria</taxon>
        <taxon>Bacillati</taxon>
        <taxon>Bacillota</taxon>
        <taxon>Bacilli</taxon>
        <taxon>Bacillales</taxon>
        <taxon>Bacillaceae</taxon>
        <taxon>Psychrobacillus</taxon>
    </lineage>
</organism>
<dbReference type="Gene3D" id="3.90.190.10">
    <property type="entry name" value="Protein tyrosine phosphatase superfamily"/>
    <property type="match status" value="1"/>
</dbReference>
<dbReference type="InterPro" id="IPR020422">
    <property type="entry name" value="TYR_PHOSPHATASE_DUAL_dom"/>
</dbReference>
<evidence type="ECO:0000259" key="1">
    <source>
        <dbReference type="PROSITE" id="PS50056"/>
    </source>
</evidence>
<dbReference type="PANTHER" id="PTHR47216:SF4">
    <property type="entry name" value="OS01G0859400 PROTEIN"/>
    <property type="match status" value="1"/>
</dbReference>
<dbReference type="InterPro" id="IPR029021">
    <property type="entry name" value="Prot-tyrosine_phosphatase-like"/>
</dbReference>
<gene>
    <name evidence="2" type="ORF">FG384_15365</name>
</gene>
<dbReference type="RefSeq" id="WP_142643511.1">
    <property type="nucleotide sequence ID" value="NZ_VDGI01000018.1"/>
</dbReference>
<evidence type="ECO:0000313" key="2">
    <source>
        <dbReference type="EMBL" id="TQR18985.1"/>
    </source>
</evidence>
<reference evidence="2 3" key="1">
    <citation type="submission" date="2019-06" db="EMBL/GenBank/DDBJ databases">
        <title>Psychrobacillus vulpis sp. nov., a new species isolated from feces of a red fox that inhabits in The Tablas de Daimiel Natural Park, Albacete, Spain.</title>
        <authorList>
            <person name="Rodriguez M."/>
            <person name="Reina J.C."/>
            <person name="Bejar V."/>
            <person name="Llamas I."/>
        </authorList>
    </citation>
    <scope>NUCLEOTIDE SEQUENCE [LARGE SCALE GENOMIC DNA]</scope>
    <source>
        <strain evidence="2 3">Z8</strain>
    </source>
</reference>
<evidence type="ECO:0000313" key="3">
    <source>
        <dbReference type="Proteomes" id="UP000316626"/>
    </source>
</evidence>
<dbReference type="AlphaFoldDB" id="A0A544TNI2"/>
<comment type="caution">
    <text evidence="2">The sequence shown here is derived from an EMBL/GenBank/DDBJ whole genome shotgun (WGS) entry which is preliminary data.</text>
</comment>
<dbReference type="EMBL" id="VDGI01000018">
    <property type="protein sequence ID" value="TQR18985.1"/>
    <property type="molecule type" value="Genomic_DNA"/>
</dbReference>
<proteinExistence type="predicted"/>
<dbReference type="Pfam" id="PF00782">
    <property type="entry name" value="DSPc"/>
    <property type="match status" value="1"/>
</dbReference>
<dbReference type="InterPro" id="IPR000387">
    <property type="entry name" value="Tyr_Pase_dom"/>
</dbReference>
<dbReference type="SUPFAM" id="SSF52799">
    <property type="entry name" value="(Phosphotyrosine protein) phosphatases II"/>
    <property type="match status" value="1"/>
</dbReference>
<sequence>MEKNYESLIPNRIFVGGVDGVQHLLENEKIDIIFDLRAEKKDHPAEELSVHQPIMDDAPHQDASIKKAVDEVTKAYHEGKNVYFHCGTGRGRAGTIAVATLMELGLADNVDEAENKVKIIRSKINVKPDQKAALERIYSN</sequence>
<protein>
    <submittedName>
        <fullName evidence="2">Protein tyrosine phosphatase</fullName>
    </submittedName>
</protein>